<dbReference type="EMBL" id="PYYB01000002">
    <property type="protein sequence ID" value="PTL56328.1"/>
    <property type="molecule type" value="Genomic_DNA"/>
</dbReference>
<dbReference type="Gene3D" id="3.60.15.10">
    <property type="entry name" value="Ribonuclease Z/Hydroxyacylglutathione hydrolase-like"/>
    <property type="match status" value="1"/>
</dbReference>
<evidence type="ECO:0000313" key="6">
    <source>
        <dbReference type="EMBL" id="PTL56328.1"/>
    </source>
</evidence>
<dbReference type="GO" id="GO:0016787">
    <property type="term" value="F:hydrolase activity"/>
    <property type="evidence" value="ECO:0007669"/>
    <property type="project" value="UniProtKB-KW"/>
</dbReference>
<evidence type="ECO:0008006" key="8">
    <source>
        <dbReference type="Google" id="ProtNLM"/>
    </source>
</evidence>
<evidence type="ECO:0000256" key="5">
    <source>
        <dbReference type="ARBA" id="ARBA00022833"/>
    </source>
</evidence>
<comment type="caution">
    <text evidence="6">The sequence shown here is derived from an EMBL/GenBank/DDBJ whole genome shotgun (WGS) entry which is preliminary data.</text>
</comment>
<dbReference type="PANTHER" id="PTHR42978">
    <property type="entry name" value="QUORUM-QUENCHING LACTONASE YTNP-RELATED-RELATED"/>
    <property type="match status" value="1"/>
</dbReference>
<keyword evidence="7" id="KW-1185">Reference proteome</keyword>
<keyword evidence="4" id="KW-0378">Hydrolase</keyword>
<proteinExistence type="inferred from homology"/>
<dbReference type="GO" id="GO:0046872">
    <property type="term" value="F:metal ion binding"/>
    <property type="evidence" value="ECO:0007669"/>
    <property type="project" value="UniProtKB-KW"/>
</dbReference>
<name>A0A2T4UEW3_9ACTN</name>
<protein>
    <recommendedName>
        <fullName evidence="8">MBL fold metallo-hydrolase</fullName>
    </recommendedName>
</protein>
<dbReference type="AlphaFoldDB" id="A0A2T4UEW3"/>
<reference evidence="6 7" key="1">
    <citation type="submission" date="2018-03" db="EMBL/GenBank/DDBJ databases">
        <title>Aquarubrobacter algicola gen. nov., sp. nov., a novel actinobacterium isolated from shallow eutrophic lake during the end of cyanobacterial harmful algal blooms.</title>
        <authorList>
            <person name="Chun S.J."/>
        </authorList>
    </citation>
    <scope>NUCLEOTIDE SEQUENCE [LARGE SCALE GENOMIC DNA]</scope>
    <source>
        <strain evidence="6 7">Seoho-28</strain>
    </source>
</reference>
<dbReference type="Proteomes" id="UP000240739">
    <property type="component" value="Unassembled WGS sequence"/>
</dbReference>
<dbReference type="InterPro" id="IPR036866">
    <property type="entry name" value="RibonucZ/Hydroxyglut_hydro"/>
</dbReference>
<dbReference type="RefSeq" id="WP_107570047.1">
    <property type="nucleotide sequence ID" value="NZ_PYYB01000002.1"/>
</dbReference>
<evidence type="ECO:0000256" key="4">
    <source>
        <dbReference type="ARBA" id="ARBA00022801"/>
    </source>
</evidence>
<evidence type="ECO:0000313" key="7">
    <source>
        <dbReference type="Proteomes" id="UP000240739"/>
    </source>
</evidence>
<sequence>MSPTTRTDLPTRPLEAVDDAWATWPRGDRPAALRAAATEVRARLTAAAPVAAVRTLDLVVEPLPASTVIPGVRRAPVRTVPVVHRLVVVRFTDLAGADRVLVWDPRVPDSPAADGATLPAALARPDTVTSALHLLGLTPEDVDVCGIGHLHGQDPRLLLGTEVPIGTDRAVRAPLLPRAEVLVARAETDTLRAPHPSQRPRYAGAMHGVRTDLLRETEGSLLLGEGVAVLQTPGHTTGHRSLALATREGVWVVSGNGHVADAWHPHLSRSPGLRERVEATGQEVLVGADAESALDQHDSMVLERAVADAHRTDPRWRTVLPVAELVPAPRAWSLRGAFLLGGVNAGVLRPA</sequence>
<dbReference type="OrthoDB" id="3196337at2"/>
<comment type="similarity">
    <text evidence="2">Belongs to the metallo-beta-lactamase superfamily.</text>
</comment>
<dbReference type="InterPro" id="IPR051013">
    <property type="entry name" value="MBL_superfamily_lactonases"/>
</dbReference>
<accession>A0A2T4UEW3</accession>
<keyword evidence="5" id="KW-0862">Zinc</keyword>
<evidence type="ECO:0000256" key="3">
    <source>
        <dbReference type="ARBA" id="ARBA00022723"/>
    </source>
</evidence>
<gene>
    <name evidence="6" type="ORF">C7Y72_15265</name>
</gene>
<keyword evidence="3" id="KW-0479">Metal-binding</keyword>
<evidence type="ECO:0000256" key="2">
    <source>
        <dbReference type="ARBA" id="ARBA00007749"/>
    </source>
</evidence>
<dbReference type="PANTHER" id="PTHR42978:SF7">
    <property type="entry name" value="METALLO-HYDROLASE RV2300C-RELATED"/>
    <property type="match status" value="1"/>
</dbReference>
<organism evidence="6 7">
    <name type="scientific">Paraconexibacter algicola</name>
    <dbReference type="NCBI Taxonomy" id="2133960"/>
    <lineage>
        <taxon>Bacteria</taxon>
        <taxon>Bacillati</taxon>
        <taxon>Actinomycetota</taxon>
        <taxon>Thermoleophilia</taxon>
        <taxon>Solirubrobacterales</taxon>
        <taxon>Paraconexibacteraceae</taxon>
        <taxon>Paraconexibacter</taxon>
    </lineage>
</organism>
<evidence type="ECO:0000256" key="1">
    <source>
        <dbReference type="ARBA" id="ARBA00001947"/>
    </source>
</evidence>
<dbReference type="SUPFAM" id="SSF56281">
    <property type="entry name" value="Metallo-hydrolase/oxidoreductase"/>
    <property type="match status" value="1"/>
</dbReference>
<comment type="cofactor">
    <cofactor evidence="1">
        <name>Zn(2+)</name>
        <dbReference type="ChEBI" id="CHEBI:29105"/>
    </cofactor>
</comment>